<feature type="transmembrane region" description="Helical" evidence="18">
    <location>
        <begin position="261"/>
        <end position="283"/>
    </location>
</feature>
<dbReference type="GO" id="GO:0055070">
    <property type="term" value="P:copper ion homeostasis"/>
    <property type="evidence" value="ECO:0007669"/>
    <property type="project" value="TreeGrafter"/>
</dbReference>
<dbReference type="Gene3D" id="3.40.1110.10">
    <property type="entry name" value="Calcium-transporting ATPase, cytoplasmic domain N"/>
    <property type="match status" value="1"/>
</dbReference>
<dbReference type="InterPro" id="IPR023214">
    <property type="entry name" value="HAD_sf"/>
</dbReference>
<dbReference type="InterPro" id="IPR027256">
    <property type="entry name" value="P-typ_ATPase_IB"/>
</dbReference>
<keyword evidence="8" id="KW-0677">Repeat</keyword>
<feature type="domain" description="HMA" evidence="19">
    <location>
        <begin position="104"/>
        <end position="170"/>
    </location>
</feature>
<sequence length="854" mass="87619">MMLTSTLWMTQNMPDSSAVLASQPVRPDLDRLADAIPEWRLPVEGMTCASCVGRVEKALAKVPGVREVAVNLATEAATLRAASAAVLPAAARAVADAGYSVPHDILELNIADMTCASCVARVEKALRAVPGVVEATVNLATERARVTLLRGATDAAALAGAVARAGYGATPAADAAGAAGAVAHPGQPGQATRRAFWDGPWPVAMSAALSLPLVAPMVLEWFGVHWMLPAWLQWLLATPVQFVFGWRFYKAGWKAVRAGAGNMDLLVALGTTAAYGLSLWLMWRTPADAMPHLYFESAAVVITLVRLGKWLETRAKRQTADAIRALAALRPETARVRRGGVEQSVPLAAVSVGDEIVVRPGERIPVDAKVVEGTSHADESMLTGESLPVPKQPGDRITGGAINFEGLLVARTVAVGAETVLARIIRMVEHAQAAKAPIQRLVDRVSAVFVPVVLVIALLTVLGWGLFAGDWEAALLNAVAVLVIACPCALGLATPTAIMAGTGAGARAGILIKDAEALEVAHRVGVVAFDKTGTLTVGRPEVVALHAADQADAEGSALLAQLAALQAGSEHPLARAVLAAAQARGIAVPQASGVQALPGRGIAGVVDGQALQLGSERLRESLGAPAGALAAVAHQLQSEGRTVSWLVQTTPPRVTGLVAFGDAIKPGAPAAIARLRAAGVRTVMLTGDNAGAAARVAQALGLDDVQAEVLPEDKAARVQALGRGGAVVAMVGDGINDAPALAAADVGIAMSTGTDVAMHAAGITLMRGDPALVADALAVSHRTVRKIRQNLFWAFIYNVVGIPLAAAGMLNPVVAGAAMAFSSVSVVGNALLLRRWRAQAGSAPGAATAARGGE</sequence>
<dbReference type="InterPro" id="IPR059000">
    <property type="entry name" value="ATPase_P-type_domA"/>
</dbReference>
<evidence type="ECO:0000256" key="15">
    <source>
        <dbReference type="ARBA" id="ARBA00023008"/>
    </source>
</evidence>
<gene>
    <name evidence="20" type="primary">copA</name>
    <name evidence="20" type="ORF">CT19425_120350</name>
</gene>
<evidence type="ECO:0000256" key="10">
    <source>
        <dbReference type="ARBA" id="ARBA00022796"/>
    </source>
</evidence>
<dbReference type="SFLD" id="SFLDS00003">
    <property type="entry name" value="Haloacid_Dehalogenase"/>
    <property type="match status" value="1"/>
</dbReference>
<feature type="transmembrane region" description="Helical" evidence="18">
    <location>
        <begin position="790"/>
        <end position="807"/>
    </location>
</feature>
<dbReference type="GO" id="GO:0060003">
    <property type="term" value="P:copper ion export"/>
    <property type="evidence" value="ECO:0007669"/>
    <property type="project" value="UniProtKB-ARBA"/>
</dbReference>
<dbReference type="EC" id="7.2.2.8" evidence="3"/>
<dbReference type="NCBIfam" id="TIGR01511">
    <property type="entry name" value="ATPase-IB1_Cu"/>
    <property type="match status" value="1"/>
</dbReference>
<feature type="transmembrane region" description="Helical" evidence="18">
    <location>
        <begin position="813"/>
        <end position="833"/>
    </location>
</feature>
<evidence type="ECO:0000256" key="18">
    <source>
        <dbReference type="RuleBase" id="RU362081"/>
    </source>
</evidence>
<evidence type="ECO:0000256" key="11">
    <source>
        <dbReference type="ARBA" id="ARBA00022840"/>
    </source>
</evidence>
<feature type="domain" description="HMA" evidence="19">
    <location>
        <begin position="37"/>
        <end position="102"/>
    </location>
</feature>
<dbReference type="PROSITE" id="PS50846">
    <property type="entry name" value="HMA_2"/>
    <property type="match status" value="2"/>
</dbReference>
<name>A0A375IJ52_9BURK</name>
<dbReference type="Pfam" id="PF00702">
    <property type="entry name" value="Hydrolase"/>
    <property type="match status" value="1"/>
</dbReference>
<dbReference type="PROSITE" id="PS00154">
    <property type="entry name" value="ATPASE_E1_E2"/>
    <property type="match status" value="1"/>
</dbReference>
<dbReference type="PANTHER" id="PTHR43520">
    <property type="entry name" value="ATP7, ISOFORM B"/>
    <property type="match status" value="1"/>
</dbReference>
<dbReference type="PRINTS" id="PR00119">
    <property type="entry name" value="CATATPASE"/>
</dbReference>
<dbReference type="InterPro" id="IPR036163">
    <property type="entry name" value="HMA_dom_sf"/>
</dbReference>
<evidence type="ECO:0000256" key="13">
    <source>
        <dbReference type="ARBA" id="ARBA00022967"/>
    </source>
</evidence>
<keyword evidence="5 18" id="KW-1003">Cell membrane</keyword>
<evidence type="ECO:0000313" key="21">
    <source>
        <dbReference type="Proteomes" id="UP000255505"/>
    </source>
</evidence>
<organism evidence="20 21">
    <name type="scientific">Cupriavidus taiwanensis</name>
    <dbReference type="NCBI Taxonomy" id="164546"/>
    <lineage>
        <taxon>Bacteria</taxon>
        <taxon>Pseudomonadati</taxon>
        <taxon>Pseudomonadota</taxon>
        <taxon>Betaproteobacteria</taxon>
        <taxon>Burkholderiales</taxon>
        <taxon>Burkholderiaceae</taxon>
        <taxon>Cupriavidus</taxon>
    </lineage>
</organism>
<dbReference type="SUPFAM" id="SSF56784">
    <property type="entry name" value="HAD-like"/>
    <property type="match status" value="1"/>
</dbReference>
<dbReference type="InterPro" id="IPR001757">
    <property type="entry name" value="P_typ_ATPase"/>
</dbReference>
<keyword evidence="15" id="KW-0186">Copper</keyword>
<evidence type="ECO:0000256" key="14">
    <source>
        <dbReference type="ARBA" id="ARBA00022989"/>
    </source>
</evidence>
<evidence type="ECO:0000313" key="20">
    <source>
        <dbReference type="EMBL" id="SPK74108.1"/>
    </source>
</evidence>
<dbReference type="InterPro" id="IPR036412">
    <property type="entry name" value="HAD-like_sf"/>
</dbReference>
<evidence type="ECO:0000256" key="16">
    <source>
        <dbReference type="ARBA" id="ARBA00023065"/>
    </source>
</evidence>
<dbReference type="NCBIfam" id="TIGR00003">
    <property type="entry name" value="copper ion binding protein"/>
    <property type="match status" value="1"/>
</dbReference>
<evidence type="ECO:0000256" key="1">
    <source>
        <dbReference type="ARBA" id="ARBA00004651"/>
    </source>
</evidence>
<evidence type="ECO:0000259" key="19">
    <source>
        <dbReference type="PROSITE" id="PS50846"/>
    </source>
</evidence>
<dbReference type="Pfam" id="PF00122">
    <property type="entry name" value="E1-E2_ATPase"/>
    <property type="match status" value="1"/>
</dbReference>
<keyword evidence="17 18" id="KW-0472">Membrane</keyword>
<accession>A0A375IJ52</accession>
<dbReference type="FunFam" id="3.30.70.100:FF:000005">
    <property type="entry name" value="Copper-exporting P-type ATPase A"/>
    <property type="match status" value="1"/>
</dbReference>
<dbReference type="Pfam" id="PF00403">
    <property type="entry name" value="HMA"/>
    <property type="match status" value="2"/>
</dbReference>
<dbReference type="InterPro" id="IPR017969">
    <property type="entry name" value="Heavy-metal-associated_CS"/>
</dbReference>
<dbReference type="Proteomes" id="UP000255505">
    <property type="component" value="Chromosome I"/>
</dbReference>
<dbReference type="CDD" id="cd00371">
    <property type="entry name" value="HMA"/>
    <property type="match status" value="2"/>
</dbReference>
<dbReference type="NCBIfam" id="TIGR01525">
    <property type="entry name" value="ATPase-IB_hvy"/>
    <property type="match status" value="1"/>
</dbReference>
<dbReference type="SUPFAM" id="SSF55008">
    <property type="entry name" value="HMA, heavy metal-associated domain"/>
    <property type="match status" value="2"/>
</dbReference>
<dbReference type="SUPFAM" id="SSF81665">
    <property type="entry name" value="Calcium ATPase, transmembrane domain M"/>
    <property type="match status" value="1"/>
</dbReference>
<evidence type="ECO:0000256" key="2">
    <source>
        <dbReference type="ARBA" id="ARBA00006024"/>
    </source>
</evidence>
<dbReference type="GO" id="GO:0043682">
    <property type="term" value="F:P-type divalent copper transporter activity"/>
    <property type="evidence" value="ECO:0007669"/>
    <property type="project" value="TreeGrafter"/>
</dbReference>
<reference evidence="20 21" key="1">
    <citation type="submission" date="2018-01" db="EMBL/GenBank/DDBJ databases">
        <authorList>
            <person name="Gaut B.S."/>
            <person name="Morton B.R."/>
            <person name="Clegg M.T."/>
            <person name="Duvall M.R."/>
        </authorList>
    </citation>
    <scope>NUCLEOTIDE SEQUENCE [LARGE SCALE GENOMIC DNA]</scope>
    <source>
        <strain evidence="20">Cupriavidus taiwanensis LMG 19425</strain>
    </source>
</reference>
<keyword evidence="6 18" id="KW-0812">Transmembrane</keyword>
<dbReference type="PRINTS" id="PR00942">
    <property type="entry name" value="CUATPASEI"/>
</dbReference>
<dbReference type="AlphaFoldDB" id="A0A375IJ52"/>
<keyword evidence="7 18" id="KW-0479">Metal-binding</keyword>
<dbReference type="InterPro" id="IPR008250">
    <property type="entry name" value="ATPase_P-typ_transduc_dom_A_sf"/>
</dbReference>
<proteinExistence type="inferred from homology"/>
<dbReference type="Gene3D" id="3.30.70.100">
    <property type="match status" value="2"/>
</dbReference>
<keyword evidence="10" id="KW-0187">Copper transport</keyword>
<dbReference type="GO" id="GO:0140581">
    <property type="term" value="F:P-type monovalent copper transporter activity"/>
    <property type="evidence" value="ECO:0007669"/>
    <property type="project" value="UniProtKB-EC"/>
</dbReference>
<keyword evidence="20" id="KW-0378">Hydrolase</keyword>
<dbReference type="NCBIfam" id="TIGR01494">
    <property type="entry name" value="ATPase_P-type"/>
    <property type="match status" value="2"/>
</dbReference>
<evidence type="ECO:0000256" key="17">
    <source>
        <dbReference type="ARBA" id="ARBA00023136"/>
    </source>
</evidence>
<keyword evidence="4" id="KW-0813">Transport</keyword>
<evidence type="ECO:0000256" key="8">
    <source>
        <dbReference type="ARBA" id="ARBA00022737"/>
    </source>
</evidence>
<evidence type="ECO:0000256" key="3">
    <source>
        <dbReference type="ARBA" id="ARBA00012517"/>
    </source>
</evidence>
<feature type="transmembrane region" description="Helical" evidence="18">
    <location>
        <begin position="289"/>
        <end position="308"/>
    </location>
</feature>
<keyword evidence="16" id="KW-0406">Ion transport</keyword>
<dbReference type="InterPro" id="IPR006121">
    <property type="entry name" value="HMA_dom"/>
</dbReference>
<dbReference type="GO" id="GO:0016887">
    <property type="term" value="F:ATP hydrolysis activity"/>
    <property type="evidence" value="ECO:0007669"/>
    <property type="project" value="InterPro"/>
</dbReference>
<dbReference type="PROSITE" id="PS01047">
    <property type="entry name" value="HMA_1"/>
    <property type="match status" value="2"/>
</dbReference>
<evidence type="ECO:0000256" key="6">
    <source>
        <dbReference type="ARBA" id="ARBA00022692"/>
    </source>
</evidence>
<dbReference type="InterPro" id="IPR006122">
    <property type="entry name" value="HMA_Cu_ion-bd"/>
</dbReference>
<dbReference type="SFLD" id="SFLDF00027">
    <property type="entry name" value="p-type_atpase"/>
    <property type="match status" value="1"/>
</dbReference>
<dbReference type="FunFam" id="2.70.150.10:FF:000020">
    <property type="entry name" value="Copper-exporting P-type ATPase A"/>
    <property type="match status" value="1"/>
</dbReference>
<dbReference type="EMBL" id="LT991976">
    <property type="protein sequence ID" value="SPK74108.1"/>
    <property type="molecule type" value="Genomic_DNA"/>
</dbReference>
<dbReference type="SUPFAM" id="SSF81653">
    <property type="entry name" value="Calcium ATPase, transduction domain A"/>
    <property type="match status" value="1"/>
</dbReference>
<dbReference type="GO" id="GO:0005524">
    <property type="term" value="F:ATP binding"/>
    <property type="evidence" value="ECO:0007669"/>
    <property type="project" value="UniProtKB-UniRule"/>
</dbReference>
<keyword evidence="13" id="KW-1278">Translocase</keyword>
<feature type="transmembrane region" description="Helical" evidence="18">
    <location>
        <begin position="473"/>
        <end position="493"/>
    </location>
</feature>
<dbReference type="Gene3D" id="3.40.50.1000">
    <property type="entry name" value="HAD superfamily/HAD-like"/>
    <property type="match status" value="1"/>
</dbReference>
<dbReference type="CDD" id="cd02094">
    <property type="entry name" value="P-type_ATPase_Cu-like"/>
    <property type="match status" value="1"/>
</dbReference>
<evidence type="ECO:0000256" key="9">
    <source>
        <dbReference type="ARBA" id="ARBA00022741"/>
    </source>
</evidence>
<feature type="transmembrane region" description="Helical" evidence="18">
    <location>
        <begin position="231"/>
        <end position="249"/>
    </location>
</feature>
<keyword evidence="9 18" id="KW-0547">Nucleotide-binding</keyword>
<protein>
    <recommendedName>
        <fullName evidence="3">P-type Cu(+) transporter</fullName>
        <ecNumber evidence="3">7.2.2.8</ecNumber>
    </recommendedName>
</protein>
<comment type="subcellular location">
    <subcellularLocation>
        <location evidence="1">Cell membrane</location>
        <topology evidence="1">Multi-pass membrane protein</topology>
    </subcellularLocation>
</comment>
<dbReference type="SFLD" id="SFLDG00002">
    <property type="entry name" value="C1.7:_P-type_atpase_like"/>
    <property type="match status" value="1"/>
</dbReference>
<keyword evidence="11 18" id="KW-0067">ATP-binding</keyword>
<dbReference type="Gene3D" id="2.70.150.10">
    <property type="entry name" value="Calcium-transporting ATPase, cytoplasmic transduction domain A"/>
    <property type="match status" value="1"/>
</dbReference>
<dbReference type="GO" id="GO:0005507">
    <property type="term" value="F:copper ion binding"/>
    <property type="evidence" value="ECO:0007669"/>
    <property type="project" value="InterPro"/>
</dbReference>
<dbReference type="PANTHER" id="PTHR43520:SF8">
    <property type="entry name" value="P-TYPE CU(+) TRANSPORTER"/>
    <property type="match status" value="1"/>
</dbReference>
<evidence type="ECO:0000256" key="12">
    <source>
        <dbReference type="ARBA" id="ARBA00022842"/>
    </source>
</evidence>
<dbReference type="PRINTS" id="PR00943">
    <property type="entry name" value="CUATPASE"/>
</dbReference>
<dbReference type="InterPro" id="IPR023298">
    <property type="entry name" value="ATPase_P-typ_TM_dom_sf"/>
</dbReference>
<evidence type="ECO:0000256" key="7">
    <source>
        <dbReference type="ARBA" id="ARBA00022723"/>
    </source>
</evidence>
<keyword evidence="12" id="KW-0460">Magnesium</keyword>
<dbReference type="GO" id="GO:0005886">
    <property type="term" value="C:plasma membrane"/>
    <property type="evidence" value="ECO:0007669"/>
    <property type="project" value="UniProtKB-SubCell"/>
</dbReference>
<evidence type="ECO:0000256" key="5">
    <source>
        <dbReference type="ARBA" id="ARBA00022475"/>
    </source>
</evidence>
<dbReference type="InterPro" id="IPR023299">
    <property type="entry name" value="ATPase_P-typ_cyto_dom_N"/>
</dbReference>
<dbReference type="InterPro" id="IPR044492">
    <property type="entry name" value="P_typ_ATPase_HD_dom"/>
</dbReference>
<comment type="similarity">
    <text evidence="2 18">Belongs to the cation transport ATPase (P-type) (TC 3.A.3) family. Type IB subfamily.</text>
</comment>
<dbReference type="InterPro" id="IPR018303">
    <property type="entry name" value="ATPase_P-typ_P_site"/>
</dbReference>
<evidence type="ECO:0000256" key="4">
    <source>
        <dbReference type="ARBA" id="ARBA00022448"/>
    </source>
</evidence>
<keyword evidence="14 18" id="KW-1133">Transmembrane helix</keyword>
<feature type="transmembrane region" description="Helical" evidence="18">
    <location>
        <begin position="445"/>
        <end position="467"/>
    </location>
</feature>